<reference evidence="2" key="1">
    <citation type="submission" date="2023-06" db="EMBL/GenBank/DDBJ databases">
        <title>Genome-scale phylogeny and comparative genomics of the fungal order Sordariales.</title>
        <authorList>
            <consortium name="Lawrence Berkeley National Laboratory"/>
            <person name="Hensen N."/>
            <person name="Bonometti L."/>
            <person name="Westerberg I."/>
            <person name="Brannstrom I.O."/>
            <person name="Guillou S."/>
            <person name="Cros-Aarteil S."/>
            <person name="Calhoun S."/>
            <person name="Haridas S."/>
            <person name="Kuo A."/>
            <person name="Mondo S."/>
            <person name="Pangilinan J."/>
            <person name="Riley R."/>
            <person name="Labutti K."/>
            <person name="Andreopoulos B."/>
            <person name="Lipzen A."/>
            <person name="Chen C."/>
            <person name="Yanf M."/>
            <person name="Daum C."/>
            <person name="Ng V."/>
            <person name="Clum A."/>
            <person name="Steindorff A."/>
            <person name="Ohm R."/>
            <person name="Martin F."/>
            <person name="Silar P."/>
            <person name="Natvig D."/>
            <person name="Lalanne C."/>
            <person name="Gautier V."/>
            <person name="Ament-Velasquez S.L."/>
            <person name="Kruys A."/>
            <person name="Hutchinson M.I."/>
            <person name="Powell A.J."/>
            <person name="Barry K."/>
            <person name="Miller A.N."/>
            <person name="Grigoriev I.V."/>
            <person name="Debuchy R."/>
            <person name="Gladieux P."/>
            <person name="Thoren M.H."/>
            <person name="Johannesson H."/>
        </authorList>
    </citation>
    <scope>NUCLEOTIDE SEQUENCE</scope>
    <source>
        <strain evidence="2">8032-3</strain>
    </source>
</reference>
<comment type="caution">
    <text evidence="2">The sequence shown here is derived from an EMBL/GenBank/DDBJ whole genome shotgun (WGS) entry which is preliminary data.</text>
</comment>
<evidence type="ECO:0000256" key="1">
    <source>
        <dbReference type="SAM" id="SignalP"/>
    </source>
</evidence>
<accession>A0AAJ0C822</accession>
<evidence type="ECO:0008006" key="4">
    <source>
        <dbReference type="Google" id="ProtNLM"/>
    </source>
</evidence>
<evidence type="ECO:0000313" key="2">
    <source>
        <dbReference type="EMBL" id="KAK1771878.1"/>
    </source>
</evidence>
<evidence type="ECO:0000313" key="3">
    <source>
        <dbReference type="Proteomes" id="UP001244011"/>
    </source>
</evidence>
<name>A0AAJ0C822_9PEZI</name>
<sequence length="148" mass="15973">MANIFRMFWKACTLALISSSALAQLISNNASEEGGFHSQCQSVFVNHDNGALIMSGFCPSCSYFWVGRCFANADGALVPAAGGNFDRSCDACIANDWKHPGWMTCSCWTAGRDGPPRRVEARVDLNESIHVRDGVLGCAGEEGRWCGT</sequence>
<dbReference type="GeneID" id="85309966"/>
<keyword evidence="3" id="KW-1185">Reference proteome</keyword>
<dbReference type="Gene3D" id="2.30.60.10">
    <property type="entry name" value="Cyanovirin-N"/>
    <property type="match status" value="1"/>
</dbReference>
<organism evidence="2 3">
    <name type="scientific">Phialemonium atrogriseum</name>
    <dbReference type="NCBI Taxonomy" id="1093897"/>
    <lineage>
        <taxon>Eukaryota</taxon>
        <taxon>Fungi</taxon>
        <taxon>Dikarya</taxon>
        <taxon>Ascomycota</taxon>
        <taxon>Pezizomycotina</taxon>
        <taxon>Sordariomycetes</taxon>
        <taxon>Sordariomycetidae</taxon>
        <taxon>Cephalothecales</taxon>
        <taxon>Cephalothecaceae</taxon>
        <taxon>Phialemonium</taxon>
    </lineage>
</organism>
<protein>
    <recommendedName>
        <fullName evidence="4">Cyanovirin-N domain-containing protein</fullName>
    </recommendedName>
</protein>
<keyword evidence="1" id="KW-0732">Signal</keyword>
<gene>
    <name evidence="2" type="ORF">QBC33DRAFT_525092</name>
</gene>
<dbReference type="Proteomes" id="UP001244011">
    <property type="component" value="Unassembled WGS sequence"/>
</dbReference>
<feature type="chain" id="PRO_5042529356" description="Cyanovirin-N domain-containing protein" evidence="1">
    <location>
        <begin position="24"/>
        <end position="148"/>
    </location>
</feature>
<feature type="signal peptide" evidence="1">
    <location>
        <begin position="1"/>
        <end position="23"/>
    </location>
</feature>
<proteinExistence type="predicted"/>
<dbReference type="SUPFAM" id="SSF51322">
    <property type="entry name" value="Cyanovirin-N"/>
    <property type="match status" value="1"/>
</dbReference>
<dbReference type="RefSeq" id="XP_060288091.1">
    <property type="nucleotide sequence ID" value="XM_060426779.1"/>
</dbReference>
<dbReference type="EMBL" id="MU838998">
    <property type="protein sequence ID" value="KAK1771878.1"/>
    <property type="molecule type" value="Genomic_DNA"/>
</dbReference>
<dbReference type="InterPro" id="IPR036673">
    <property type="entry name" value="Cyanovirin-N_sf"/>
</dbReference>
<dbReference type="AlphaFoldDB" id="A0AAJ0C822"/>